<dbReference type="AlphaFoldDB" id="A0AAV6PD32"/>
<dbReference type="EMBL" id="JAGKHQ010001482">
    <property type="protein sequence ID" value="KAG7455694.1"/>
    <property type="molecule type" value="Genomic_DNA"/>
</dbReference>
<keyword evidence="3" id="KW-1185">Reference proteome</keyword>
<accession>A0AAV6PD32</accession>
<proteinExistence type="predicted"/>
<gene>
    <name evidence="2" type="ORF">JOB18_015060</name>
</gene>
<evidence type="ECO:0000256" key="1">
    <source>
        <dbReference type="SAM" id="MobiDB-lite"/>
    </source>
</evidence>
<feature type="compositionally biased region" description="Basic and acidic residues" evidence="1">
    <location>
        <begin position="53"/>
        <end position="69"/>
    </location>
</feature>
<protein>
    <submittedName>
        <fullName evidence="2">Uncharacterized protein</fullName>
    </submittedName>
</protein>
<evidence type="ECO:0000313" key="3">
    <source>
        <dbReference type="Proteomes" id="UP000693946"/>
    </source>
</evidence>
<dbReference type="Proteomes" id="UP000693946">
    <property type="component" value="Unassembled WGS sequence"/>
</dbReference>
<sequence>MDKDEGKLQNQDRDENRRTTEPWIEVKINFRTKDRDEGKTSEPWTKMKVNFRTMDRGEDKLQNHDRGEGKLQNPG</sequence>
<feature type="compositionally biased region" description="Basic and acidic residues" evidence="1">
    <location>
        <begin position="1"/>
        <end position="20"/>
    </location>
</feature>
<organism evidence="2 3">
    <name type="scientific">Solea senegalensis</name>
    <name type="common">Senegalese sole</name>
    <dbReference type="NCBI Taxonomy" id="28829"/>
    <lineage>
        <taxon>Eukaryota</taxon>
        <taxon>Metazoa</taxon>
        <taxon>Chordata</taxon>
        <taxon>Craniata</taxon>
        <taxon>Vertebrata</taxon>
        <taxon>Euteleostomi</taxon>
        <taxon>Actinopterygii</taxon>
        <taxon>Neopterygii</taxon>
        <taxon>Teleostei</taxon>
        <taxon>Neoteleostei</taxon>
        <taxon>Acanthomorphata</taxon>
        <taxon>Carangaria</taxon>
        <taxon>Pleuronectiformes</taxon>
        <taxon>Pleuronectoidei</taxon>
        <taxon>Soleidae</taxon>
        <taxon>Solea</taxon>
    </lineage>
</organism>
<feature type="region of interest" description="Disordered" evidence="1">
    <location>
        <begin position="51"/>
        <end position="75"/>
    </location>
</feature>
<feature type="region of interest" description="Disordered" evidence="1">
    <location>
        <begin position="1"/>
        <end position="22"/>
    </location>
</feature>
<reference evidence="2 3" key="1">
    <citation type="journal article" date="2021" name="Sci. Rep.">
        <title>Chromosome anchoring in Senegalese sole (Solea senegalensis) reveals sex-associated markers and genome rearrangements in flatfish.</title>
        <authorList>
            <person name="Guerrero-Cozar I."/>
            <person name="Gomez-Garrido J."/>
            <person name="Berbel C."/>
            <person name="Martinez-Blanch J.F."/>
            <person name="Alioto T."/>
            <person name="Claros M.G."/>
            <person name="Gagnaire P.A."/>
            <person name="Manchado M."/>
        </authorList>
    </citation>
    <scope>NUCLEOTIDE SEQUENCE [LARGE SCALE GENOMIC DNA]</scope>
    <source>
        <strain evidence="2">Sse05_10M</strain>
    </source>
</reference>
<evidence type="ECO:0000313" key="2">
    <source>
        <dbReference type="EMBL" id="KAG7455694.1"/>
    </source>
</evidence>
<name>A0AAV6PD32_SOLSE</name>
<comment type="caution">
    <text evidence="2">The sequence shown here is derived from an EMBL/GenBank/DDBJ whole genome shotgun (WGS) entry which is preliminary data.</text>
</comment>